<sequence length="190" mass="21142">MTEVPARVERVLDQVLSSVAPPQPFTVGEFCRRLGERRGHPIELMPLSQVLGGRVAPFDGLLVSAYDADYVFYDDTTSALHQQNTVLHEIGHLVLEHRSIGEGGQPRLPMLRLLFPHLDEARREELLGKALCRAGFQDLQEREAESFATQFSARLLDAAPGLLSRKAKRLPPHEAQVIDRLAHGLGPTQQ</sequence>
<comment type="caution">
    <text evidence="1">The sequence shown here is derived from an EMBL/GenBank/DDBJ whole genome shotgun (WGS) entry which is preliminary data.</text>
</comment>
<dbReference type="EMBL" id="JACHMH010000001">
    <property type="protein sequence ID" value="MBB4676296.1"/>
    <property type="molecule type" value="Genomic_DNA"/>
</dbReference>
<protein>
    <recommendedName>
        <fullName evidence="3">IrrE N-terminal-like domain-containing protein</fullName>
    </recommendedName>
</protein>
<evidence type="ECO:0008006" key="3">
    <source>
        <dbReference type="Google" id="ProtNLM"/>
    </source>
</evidence>
<reference evidence="1 2" key="1">
    <citation type="submission" date="2020-08" db="EMBL/GenBank/DDBJ databases">
        <title>Sequencing the genomes of 1000 actinobacteria strains.</title>
        <authorList>
            <person name="Klenk H.-P."/>
        </authorList>
    </citation>
    <scope>NUCLEOTIDE SEQUENCE [LARGE SCALE GENOMIC DNA]</scope>
    <source>
        <strain evidence="1 2">DSM 44230</strain>
    </source>
</reference>
<evidence type="ECO:0000313" key="1">
    <source>
        <dbReference type="EMBL" id="MBB4676296.1"/>
    </source>
</evidence>
<keyword evidence="2" id="KW-1185">Reference proteome</keyword>
<name>A0A7W7FRR9_9PSEU</name>
<dbReference type="Proteomes" id="UP000533598">
    <property type="component" value="Unassembled WGS sequence"/>
</dbReference>
<organism evidence="1 2">
    <name type="scientific">Crossiella cryophila</name>
    <dbReference type="NCBI Taxonomy" id="43355"/>
    <lineage>
        <taxon>Bacteria</taxon>
        <taxon>Bacillati</taxon>
        <taxon>Actinomycetota</taxon>
        <taxon>Actinomycetes</taxon>
        <taxon>Pseudonocardiales</taxon>
        <taxon>Pseudonocardiaceae</taxon>
        <taxon>Crossiella</taxon>
    </lineage>
</organism>
<evidence type="ECO:0000313" key="2">
    <source>
        <dbReference type="Proteomes" id="UP000533598"/>
    </source>
</evidence>
<accession>A0A7W7FRR9</accession>
<dbReference type="AlphaFoldDB" id="A0A7W7FRR9"/>
<proteinExistence type="predicted"/>
<dbReference type="RefSeq" id="WP_185002141.1">
    <property type="nucleotide sequence ID" value="NZ_BAAAUI010000029.1"/>
</dbReference>
<gene>
    <name evidence="1" type="ORF">HNR67_002414</name>
</gene>